<sequence>MYTNWQEQGLDSFTAIRWYRVGAVVEYLHELRRYIICTPGKLSSTYMPMLQKEYSQVYDGEQDALSEGHAMAQQNNERTQGLPAKESQRFPAHEVYICEAIGDWGLMLDRLALMSSIMVNTNRLERRYPHVDTAGGLEEQGMVMIHKLMRMIVERVDFVNRQQFEARYDLNWQQEQEHEQTSQQRSGITESNKANHVKREETPRRDTTGSGSSTPHYRSMSSDRSEGTVDLTSNQPN</sequence>
<accession>A0AAN7D6S9</accession>
<dbReference type="AlphaFoldDB" id="A0AAN7D6S9"/>
<dbReference type="GO" id="GO:0005198">
    <property type="term" value="F:structural molecule activity"/>
    <property type="evidence" value="ECO:0007669"/>
    <property type="project" value="InterPro"/>
</dbReference>
<feature type="compositionally biased region" description="Polar residues" evidence="1">
    <location>
        <begin position="185"/>
        <end position="194"/>
    </location>
</feature>
<organism evidence="2 3">
    <name type="scientific">Mucor velutinosus</name>
    <dbReference type="NCBI Taxonomy" id="708070"/>
    <lineage>
        <taxon>Eukaryota</taxon>
        <taxon>Fungi</taxon>
        <taxon>Fungi incertae sedis</taxon>
        <taxon>Mucoromycota</taxon>
        <taxon>Mucoromycotina</taxon>
        <taxon>Mucoromycetes</taxon>
        <taxon>Mucorales</taxon>
        <taxon>Mucorineae</taxon>
        <taxon>Mucoraceae</taxon>
        <taxon>Mucor</taxon>
    </lineage>
</organism>
<dbReference type="GeneID" id="89956455"/>
<dbReference type="InterPro" id="IPR036417">
    <property type="entry name" value="TMV-like_coat_sf"/>
</dbReference>
<protein>
    <submittedName>
        <fullName evidence="2">Uncharacterized protein</fullName>
    </submittedName>
</protein>
<reference evidence="2 3" key="1">
    <citation type="submission" date="2022-11" db="EMBL/GenBank/DDBJ databases">
        <title>Mucor velutinosus strain NIH1002 WGS.</title>
        <authorList>
            <person name="Subramanian P."/>
            <person name="Mullikin J.C."/>
            <person name="Segre J.A."/>
            <person name="Zelazny A.M."/>
        </authorList>
    </citation>
    <scope>NUCLEOTIDE SEQUENCE [LARGE SCALE GENOMIC DNA]</scope>
    <source>
        <strain evidence="2 3">NIH1002</strain>
    </source>
</reference>
<feature type="region of interest" description="Disordered" evidence="1">
    <location>
        <begin position="173"/>
        <end position="237"/>
    </location>
</feature>
<feature type="compositionally biased region" description="Basic and acidic residues" evidence="1">
    <location>
        <begin position="197"/>
        <end position="207"/>
    </location>
</feature>
<dbReference type="InterPro" id="IPR001337">
    <property type="entry name" value="TMV-like_coat"/>
</dbReference>
<dbReference type="Proteomes" id="UP001304243">
    <property type="component" value="Unassembled WGS sequence"/>
</dbReference>
<evidence type="ECO:0000313" key="3">
    <source>
        <dbReference type="Proteomes" id="UP001304243"/>
    </source>
</evidence>
<evidence type="ECO:0000313" key="2">
    <source>
        <dbReference type="EMBL" id="KAK4511554.1"/>
    </source>
</evidence>
<dbReference type="RefSeq" id="XP_064678220.1">
    <property type="nucleotide sequence ID" value="XM_064831940.1"/>
</dbReference>
<keyword evidence="3" id="KW-1185">Reference proteome</keyword>
<gene>
    <name evidence="2" type="ORF">ATC70_012769</name>
</gene>
<dbReference type="EMBL" id="JASEJX010000030">
    <property type="protein sequence ID" value="KAK4511554.1"/>
    <property type="molecule type" value="Genomic_DNA"/>
</dbReference>
<evidence type="ECO:0000256" key="1">
    <source>
        <dbReference type="SAM" id="MobiDB-lite"/>
    </source>
</evidence>
<dbReference type="Pfam" id="PF00721">
    <property type="entry name" value="TMV_coat"/>
    <property type="match status" value="1"/>
</dbReference>
<proteinExistence type="predicted"/>
<dbReference type="Gene3D" id="1.20.120.70">
    <property type="entry name" value="Tobacco mosaic virus-like, coat protein"/>
    <property type="match status" value="1"/>
</dbReference>
<comment type="caution">
    <text evidence="2">The sequence shown here is derived from an EMBL/GenBank/DDBJ whole genome shotgun (WGS) entry which is preliminary data.</text>
</comment>
<feature type="compositionally biased region" description="Polar residues" evidence="1">
    <location>
        <begin position="208"/>
        <end position="220"/>
    </location>
</feature>
<name>A0AAN7D6S9_9FUNG</name>